<feature type="coiled-coil region" evidence="5">
    <location>
        <begin position="97"/>
        <end position="124"/>
    </location>
</feature>
<dbReference type="GO" id="GO:0003700">
    <property type="term" value="F:DNA-binding transcription factor activity"/>
    <property type="evidence" value="ECO:0007669"/>
    <property type="project" value="InterPro"/>
</dbReference>
<dbReference type="InterPro" id="IPR009061">
    <property type="entry name" value="DNA-bd_dom_put_sf"/>
</dbReference>
<keyword evidence="5" id="KW-0175">Coiled coil</keyword>
<evidence type="ECO:0000256" key="5">
    <source>
        <dbReference type="SAM" id="Coils"/>
    </source>
</evidence>
<dbReference type="EMBL" id="QKUF01000008">
    <property type="protein sequence ID" value="PZW29518.1"/>
    <property type="molecule type" value="Genomic_DNA"/>
</dbReference>
<evidence type="ECO:0000256" key="1">
    <source>
        <dbReference type="ARBA" id="ARBA00022491"/>
    </source>
</evidence>
<keyword evidence="2" id="KW-0805">Transcription regulation</keyword>
<dbReference type="InterPro" id="IPR000551">
    <property type="entry name" value="MerR-type_HTH_dom"/>
</dbReference>
<comment type="caution">
    <text evidence="7">The sequence shown here is derived from an EMBL/GenBank/DDBJ whole genome shotgun (WGS) entry which is preliminary data.</text>
</comment>
<dbReference type="SMART" id="SM00422">
    <property type="entry name" value="HTH_MERR"/>
    <property type="match status" value="1"/>
</dbReference>
<reference evidence="7 8" key="1">
    <citation type="submission" date="2018-06" db="EMBL/GenBank/DDBJ databases">
        <title>Genomic Encyclopedia of Archaeal and Bacterial Type Strains, Phase II (KMG-II): from individual species to whole genera.</title>
        <authorList>
            <person name="Goeker M."/>
        </authorList>
    </citation>
    <scope>NUCLEOTIDE SEQUENCE [LARGE SCALE GENOMIC DNA]</scope>
    <source>
        <strain evidence="7 8">ATCC BAA-1881</strain>
    </source>
</reference>
<protein>
    <submittedName>
        <fullName evidence="7">DNA-binding transcriptional MerR regulator</fullName>
    </submittedName>
</protein>
<evidence type="ECO:0000313" key="8">
    <source>
        <dbReference type="Proteomes" id="UP000248806"/>
    </source>
</evidence>
<accession>A0A326U7T4</accession>
<keyword evidence="1" id="KW-0678">Repressor</keyword>
<dbReference type="PANTHER" id="PTHR30204:SF69">
    <property type="entry name" value="MERR-FAMILY TRANSCRIPTIONAL REGULATOR"/>
    <property type="match status" value="1"/>
</dbReference>
<keyword evidence="4" id="KW-0804">Transcription</keyword>
<feature type="domain" description="HTH merR-type" evidence="6">
    <location>
        <begin position="1"/>
        <end position="69"/>
    </location>
</feature>
<evidence type="ECO:0000256" key="2">
    <source>
        <dbReference type="ARBA" id="ARBA00023015"/>
    </source>
</evidence>
<gene>
    <name evidence="7" type="ORF">EI42_02814</name>
</gene>
<dbReference type="AlphaFoldDB" id="A0A326U7T4"/>
<dbReference type="RefSeq" id="WP_170142610.1">
    <property type="nucleotide sequence ID" value="NZ_BIFX01000001.1"/>
</dbReference>
<evidence type="ECO:0000256" key="3">
    <source>
        <dbReference type="ARBA" id="ARBA00023125"/>
    </source>
</evidence>
<sequence>MKIQDVVKRTGLSAYTIRFYEKSGILPRIARTPAGTRDFSEQDISFLCCMHELKQLGMSLEDITLFMRGGCPNRGREHGGLPQELLERRLQILRQYHALYEEQKRSLECMLAQIEQQLMMYEKLAEGE</sequence>
<name>A0A326U7T4_THEHA</name>
<dbReference type="Gene3D" id="1.10.1660.10">
    <property type="match status" value="1"/>
</dbReference>
<dbReference type="PROSITE" id="PS50937">
    <property type="entry name" value="HTH_MERR_2"/>
    <property type="match status" value="1"/>
</dbReference>
<dbReference type="InterPro" id="IPR047057">
    <property type="entry name" value="MerR_fam"/>
</dbReference>
<dbReference type="Pfam" id="PF13411">
    <property type="entry name" value="MerR_1"/>
    <property type="match status" value="1"/>
</dbReference>
<keyword evidence="8" id="KW-1185">Reference proteome</keyword>
<organism evidence="7 8">
    <name type="scientific">Thermosporothrix hazakensis</name>
    <dbReference type="NCBI Taxonomy" id="644383"/>
    <lineage>
        <taxon>Bacteria</taxon>
        <taxon>Bacillati</taxon>
        <taxon>Chloroflexota</taxon>
        <taxon>Ktedonobacteria</taxon>
        <taxon>Ktedonobacterales</taxon>
        <taxon>Thermosporotrichaceae</taxon>
        <taxon>Thermosporothrix</taxon>
    </lineage>
</organism>
<proteinExistence type="predicted"/>
<keyword evidence="3 7" id="KW-0238">DNA-binding</keyword>
<dbReference type="SUPFAM" id="SSF46955">
    <property type="entry name" value="Putative DNA-binding domain"/>
    <property type="match status" value="1"/>
</dbReference>
<dbReference type="Proteomes" id="UP000248806">
    <property type="component" value="Unassembled WGS sequence"/>
</dbReference>
<dbReference type="GO" id="GO:0003677">
    <property type="term" value="F:DNA binding"/>
    <property type="evidence" value="ECO:0007669"/>
    <property type="project" value="UniProtKB-KW"/>
</dbReference>
<dbReference type="PANTHER" id="PTHR30204">
    <property type="entry name" value="REDOX-CYCLING DRUG-SENSING TRANSCRIPTIONAL ACTIVATOR SOXR"/>
    <property type="match status" value="1"/>
</dbReference>
<evidence type="ECO:0000313" key="7">
    <source>
        <dbReference type="EMBL" id="PZW29518.1"/>
    </source>
</evidence>
<evidence type="ECO:0000259" key="6">
    <source>
        <dbReference type="PROSITE" id="PS50937"/>
    </source>
</evidence>
<evidence type="ECO:0000256" key="4">
    <source>
        <dbReference type="ARBA" id="ARBA00023163"/>
    </source>
</evidence>